<dbReference type="PANTHER" id="PTHR32251:SF17">
    <property type="entry name" value="STEROID 5-ALPHA REDUCTASE C-TERMINAL DOMAIN-CONTAINING PROTEIN"/>
    <property type="match status" value="1"/>
</dbReference>
<proteinExistence type="predicted"/>
<evidence type="ECO:0000256" key="1">
    <source>
        <dbReference type="SAM" id="Phobius"/>
    </source>
</evidence>
<dbReference type="PROSITE" id="PS50244">
    <property type="entry name" value="S5A_REDUCTASE"/>
    <property type="match status" value="1"/>
</dbReference>
<dbReference type="Gene3D" id="1.20.120.1630">
    <property type="match status" value="1"/>
</dbReference>
<sequence length="266" mass="30536">MSLFELIQLSAGIVAGYILCFWLVSVPLRNVSIVDIGWGPGFAIVAWGCWWAMPVHQTRAYVLLTLVTLWALRLGVHLTVRNIGEEEDRRYQSMRRKIGPQFWWVSLLTVFALQGVVMWTVALPVVVGLESSYWFGDLQPLHWGGIALWIVGMGFESIGDWQLARFKANTENESQVCDQGLWRYTRHPNYFGDFCVWWGHWLVSLGMWTDAWTVVSPLLMSVLLMRVSGVTLLESDISDRRPAYAEYKRRTSAFFPWFPKAEVPGD</sequence>
<feature type="transmembrane region" description="Helical" evidence="1">
    <location>
        <begin position="101"/>
        <end position="121"/>
    </location>
</feature>
<keyword evidence="3" id="KW-1185">Reference proteome</keyword>
<dbReference type="Proteomes" id="UP000315750">
    <property type="component" value="Chromosome"/>
</dbReference>
<gene>
    <name evidence="2" type="ORF">Pan181_24950</name>
</gene>
<dbReference type="KEGG" id="amuc:Pan181_24950"/>
<evidence type="ECO:0000313" key="2">
    <source>
        <dbReference type="EMBL" id="QDU56286.1"/>
    </source>
</evidence>
<keyword evidence="1" id="KW-0472">Membrane</keyword>
<feature type="transmembrane region" description="Helical" evidence="1">
    <location>
        <begin position="59"/>
        <end position="80"/>
    </location>
</feature>
<accession>A0A518ANJ1</accession>
<name>A0A518ANJ1_9BACT</name>
<dbReference type="Pfam" id="PF06966">
    <property type="entry name" value="DUF1295"/>
    <property type="match status" value="1"/>
</dbReference>
<protein>
    <submittedName>
        <fullName evidence="2">3-oxo-5-alpha-steroid 4-dehydrogenase</fullName>
    </submittedName>
</protein>
<organism evidence="2 3">
    <name type="scientific">Aeoliella mucimassa</name>
    <dbReference type="NCBI Taxonomy" id="2527972"/>
    <lineage>
        <taxon>Bacteria</taxon>
        <taxon>Pseudomonadati</taxon>
        <taxon>Planctomycetota</taxon>
        <taxon>Planctomycetia</taxon>
        <taxon>Pirellulales</taxon>
        <taxon>Lacipirellulaceae</taxon>
        <taxon>Aeoliella</taxon>
    </lineage>
</organism>
<dbReference type="InterPro" id="IPR010721">
    <property type="entry name" value="UstE-like"/>
</dbReference>
<dbReference type="AlphaFoldDB" id="A0A518ANJ1"/>
<keyword evidence="1" id="KW-0812">Transmembrane</keyword>
<dbReference type="EMBL" id="CP036278">
    <property type="protein sequence ID" value="QDU56286.1"/>
    <property type="molecule type" value="Genomic_DNA"/>
</dbReference>
<feature type="transmembrane region" description="Helical" evidence="1">
    <location>
        <begin position="6"/>
        <end position="24"/>
    </location>
</feature>
<dbReference type="GO" id="GO:0016020">
    <property type="term" value="C:membrane"/>
    <property type="evidence" value="ECO:0007669"/>
    <property type="project" value="TreeGrafter"/>
</dbReference>
<reference evidence="2 3" key="1">
    <citation type="submission" date="2019-02" db="EMBL/GenBank/DDBJ databases">
        <title>Deep-cultivation of Planctomycetes and their phenomic and genomic characterization uncovers novel biology.</title>
        <authorList>
            <person name="Wiegand S."/>
            <person name="Jogler M."/>
            <person name="Boedeker C."/>
            <person name="Pinto D."/>
            <person name="Vollmers J."/>
            <person name="Rivas-Marin E."/>
            <person name="Kohn T."/>
            <person name="Peeters S.H."/>
            <person name="Heuer A."/>
            <person name="Rast P."/>
            <person name="Oberbeckmann S."/>
            <person name="Bunk B."/>
            <person name="Jeske O."/>
            <person name="Meyerdierks A."/>
            <person name="Storesund J.E."/>
            <person name="Kallscheuer N."/>
            <person name="Luecker S."/>
            <person name="Lage O.M."/>
            <person name="Pohl T."/>
            <person name="Merkel B.J."/>
            <person name="Hornburger P."/>
            <person name="Mueller R.-W."/>
            <person name="Bruemmer F."/>
            <person name="Labrenz M."/>
            <person name="Spormann A.M."/>
            <person name="Op den Camp H."/>
            <person name="Overmann J."/>
            <person name="Amann R."/>
            <person name="Jetten M.S.M."/>
            <person name="Mascher T."/>
            <person name="Medema M.H."/>
            <person name="Devos D.P."/>
            <person name="Kaster A.-K."/>
            <person name="Ovreas L."/>
            <person name="Rohde M."/>
            <person name="Galperin M.Y."/>
            <person name="Jogler C."/>
        </authorList>
    </citation>
    <scope>NUCLEOTIDE SEQUENCE [LARGE SCALE GENOMIC DNA]</scope>
    <source>
        <strain evidence="2 3">Pan181</strain>
    </source>
</reference>
<feature type="transmembrane region" description="Helical" evidence="1">
    <location>
        <begin position="190"/>
        <end position="208"/>
    </location>
</feature>
<dbReference type="RefSeq" id="WP_231943822.1">
    <property type="nucleotide sequence ID" value="NZ_CP036278.1"/>
</dbReference>
<keyword evidence="1" id="KW-1133">Transmembrane helix</keyword>
<feature type="transmembrane region" description="Helical" evidence="1">
    <location>
        <begin position="36"/>
        <end position="53"/>
    </location>
</feature>
<evidence type="ECO:0000313" key="3">
    <source>
        <dbReference type="Proteomes" id="UP000315750"/>
    </source>
</evidence>
<feature type="transmembrane region" description="Helical" evidence="1">
    <location>
        <begin position="141"/>
        <end position="159"/>
    </location>
</feature>
<dbReference type="PANTHER" id="PTHR32251">
    <property type="entry name" value="3-OXO-5-ALPHA-STEROID 4-DEHYDROGENASE"/>
    <property type="match status" value="1"/>
</dbReference>